<reference evidence="10" key="1">
    <citation type="journal article" date="2019" name="PLoS Negl. Trop. Dis.">
        <title>Revisiting the worldwide diversity of Leptospira species in the environment.</title>
        <authorList>
            <person name="Vincent A.T."/>
            <person name="Schiettekatte O."/>
            <person name="Bourhy P."/>
            <person name="Veyrier F.J."/>
            <person name="Picardeau M."/>
        </authorList>
    </citation>
    <scope>NUCLEOTIDE SEQUENCE [LARGE SCALE GENOMIC DNA]</scope>
    <source>
        <strain evidence="10">SSS9</strain>
    </source>
</reference>
<comment type="caution">
    <text evidence="10">The sequence shown here is derived from an EMBL/GenBank/DDBJ whole genome shotgun (WGS) entry which is preliminary data.</text>
</comment>
<gene>
    <name evidence="10" type="ORF">EHO59_16385</name>
</gene>
<dbReference type="RefSeq" id="WP_135589529.1">
    <property type="nucleotide sequence ID" value="NZ_RQEP01000019.1"/>
</dbReference>
<dbReference type="CDD" id="cd06453">
    <property type="entry name" value="SufS_like"/>
    <property type="match status" value="1"/>
</dbReference>
<feature type="domain" description="Aminotransferase class V" evidence="9">
    <location>
        <begin position="138"/>
        <end position="507"/>
    </location>
</feature>
<evidence type="ECO:0000256" key="6">
    <source>
        <dbReference type="ARBA" id="ARBA00050776"/>
    </source>
</evidence>
<evidence type="ECO:0000256" key="8">
    <source>
        <dbReference type="RuleBase" id="RU004506"/>
    </source>
</evidence>
<evidence type="ECO:0000313" key="10">
    <source>
        <dbReference type="EMBL" id="TGJ99437.1"/>
    </source>
</evidence>
<sequence length="523" mass="57214">MTTSDPFSSDPNDWNFRNAGVDIPIDPNLIAALAKEFLGSYDRSAGTEELVLSNAPSFPEGLSPEDPNRFVKSGPSFSFLEETRAFVNPSSAIQITDPFSFHPSLVPSVELSSGNFDLSYVRNDFPILQEKVNGRNLVWLDNAATTHKPQSVIDRLSYFYKHENSNIHRGAHTLAARATDAYESAREKVKQFLNSSSSEEIVLVRGATEAINLVAQTWGKKNIGKDDEILISWLEHHANIVPWQILCAEKGAKLKVIPVDETGQIILSEYQRLLTPRTKLVAFTQVSNALGTVTPVEAMTNQAHSIGAKVLVDGAQAVSHMRVDVQAIDCDFYVFSGHKVFAPTGIGVLYGKKEVLDTMPPWQGGGNMIQDVTFEKTVYQAAPFRFEAGTGNIADAVGLGAAIDYLNRIGMDRVAEYEHSLLEYGTTQLLRIPGLKLIGTAKDKAGVLSFVLDGFKTEDVGRYLAQEGIAVRSGHHCAQPILRRFGLESTVRPSLAIYNTCEDIDALINALFDLIGGRTSGPL</sequence>
<dbReference type="EMBL" id="RQEP01000019">
    <property type="protein sequence ID" value="TGJ99437.1"/>
    <property type="molecule type" value="Genomic_DNA"/>
</dbReference>
<dbReference type="OrthoDB" id="9804366at2"/>
<dbReference type="PROSITE" id="PS00595">
    <property type="entry name" value="AA_TRANSFER_CLASS_5"/>
    <property type="match status" value="1"/>
</dbReference>
<evidence type="ECO:0000256" key="1">
    <source>
        <dbReference type="ARBA" id="ARBA00001933"/>
    </source>
</evidence>
<dbReference type="GO" id="GO:0006534">
    <property type="term" value="P:cysteine metabolic process"/>
    <property type="evidence" value="ECO:0007669"/>
    <property type="project" value="UniProtKB-UniRule"/>
</dbReference>
<dbReference type="InterPro" id="IPR010970">
    <property type="entry name" value="Cys_dSase_SufS"/>
</dbReference>
<proteinExistence type="inferred from homology"/>
<organism evidence="10 11">
    <name type="scientific">Leptospira semungkisensis</name>
    <dbReference type="NCBI Taxonomy" id="2484985"/>
    <lineage>
        <taxon>Bacteria</taxon>
        <taxon>Pseudomonadati</taxon>
        <taxon>Spirochaetota</taxon>
        <taxon>Spirochaetia</taxon>
        <taxon>Leptospirales</taxon>
        <taxon>Leptospiraceae</taxon>
        <taxon>Leptospira</taxon>
    </lineage>
</organism>
<comment type="function">
    <text evidence="8">Catalyzes the removal of elemental sulfur and selenium atoms from L-cysteine, L-cystine, L-selenocysteine, and L-selenocystine to produce L-alanine.</text>
</comment>
<dbReference type="GO" id="GO:0030170">
    <property type="term" value="F:pyridoxal phosphate binding"/>
    <property type="evidence" value="ECO:0007669"/>
    <property type="project" value="UniProtKB-UniRule"/>
</dbReference>
<evidence type="ECO:0000256" key="2">
    <source>
        <dbReference type="ARBA" id="ARBA00010447"/>
    </source>
</evidence>
<evidence type="ECO:0000259" key="9">
    <source>
        <dbReference type="Pfam" id="PF00266"/>
    </source>
</evidence>
<dbReference type="GO" id="GO:0031071">
    <property type="term" value="F:cysteine desulfurase activity"/>
    <property type="evidence" value="ECO:0007669"/>
    <property type="project" value="UniProtKB-UniRule"/>
</dbReference>
<dbReference type="PANTHER" id="PTHR43586">
    <property type="entry name" value="CYSTEINE DESULFURASE"/>
    <property type="match status" value="1"/>
</dbReference>
<dbReference type="Pfam" id="PF00266">
    <property type="entry name" value="Aminotran_5"/>
    <property type="match status" value="1"/>
</dbReference>
<name>A0A4R9FLI9_9LEPT</name>
<dbReference type="InterPro" id="IPR015424">
    <property type="entry name" value="PyrdxlP-dep_Trfase"/>
</dbReference>
<keyword evidence="5 8" id="KW-0663">Pyridoxal phosphate</keyword>
<dbReference type="NCBIfam" id="TIGR01979">
    <property type="entry name" value="sufS"/>
    <property type="match status" value="1"/>
</dbReference>
<protein>
    <recommendedName>
        <fullName evidence="3 8">Cysteine desulfurase</fullName>
        <ecNumber evidence="3 8">2.8.1.7</ecNumber>
    </recommendedName>
</protein>
<comment type="cofactor">
    <cofactor evidence="1 7">
        <name>pyridoxal 5'-phosphate</name>
        <dbReference type="ChEBI" id="CHEBI:597326"/>
    </cofactor>
</comment>
<evidence type="ECO:0000256" key="5">
    <source>
        <dbReference type="ARBA" id="ARBA00022898"/>
    </source>
</evidence>
<dbReference type="InterPro" id="IPR000192">
    <property type="entry name" value="Aminotrans_V_dom"/>
</dbReference>
<keyword evidence="11" id="KW-1185">Reference proteome</keyword>
<evidence type="ECO:0000256" key="4">
    <source>
        <dbReference type="ARBA" id="ARBA00022679"/>
    </source>
</evidence>
<dbReference type="Gene3D" id="3.40.640.10">
    <property type="entry name" value="Type I PLP-dependent aspartate aminotransferase-like (Major domain)"/>
    <property type="match status" value="1"/>
</dbReference>
<dbReference type="SUPFAM" id="SSF53383">
    <property type="entry name" value="PLP-dependent transferases"/>
    <property type="match status" value="1"/>
</dbReference>
<dbReference type="AlphaFoldDB" id="A0A4R9FLI9"/>
<dbReference type="Proteomes" id="UP000297453">
    <property type="component" value="Unassembled WGS sequence"/>
</dbReference>
<dbReference type="InterPro" id="IPR015422">
    <property type="entry name" value="PyrdxlP-dep_Trfase_small"/>
</dbReference>
<dbReference type="PANTHER" id="PTHR43586:SF8">
    <property type="entry name" value="CYSTEINE DESULFURASE 1, CHLOROPLASTIC"/>
    <property type="match status" value="1"/>
</dbReference>
<evidence type="ECO:0000313" key="11">
    <source>
        <dbReference type="Proteomes" id="UP000297453"/>
    </source>
</evidence>
<accession>A0A4R9FLI9</accession>
<dbReference type="EC" id="2.8.1.7" evidence="3 8"/>
<dbReference type="InterPro" id="IPR020578">
    <property type="entry name" value="Aminotrans_V_PyrdxlP_BS"/>
</dbReference>
<comment type="catalytic activity">
    <reaction evidence="6 8">
        <text>(sulfur carrier)-H + L-cysteine = (sulfur carrier)-SH + L-alanine</text>
        <dbReference type="Rhea" id="RHEA:43892"/>
        <dbReference type="Rhea" id="RHEA-COMP:14737"/>
        <dbReference type="Rhea" id="RHEA-COMP:14739"/>
        <dbReference type="ChEBI" id="CHEBI:29917"/>
        <dbReference type="ChEBI" id="CHEBI:35235"/>
        <dbReference type="ChEBI" id="CHEBI:57972"/>
        <dbReference type="ChEBI" id="CHEBI:64428"/>
        <dbReference type="EC" id="2.8.1.7"/>
    </reaction>
</comment>
<dbReference type="InterPro" id="IPR015421">
    <property type="entry name" value="PyrdxlP-dep_Trfase_major"/>
</dbReference>
<keyword evidence="4 8" id="KW-0808">Transferase</keyword>
<dbReference type="Gene3D" id="3.90.1150.10">
    <property type="entry name" value="Aspartate Aminotransferase, domain 1"/>
    <property type="match status" value="1"/>
</dbReference>
<evidence type="ECO:0000256" key="7">
    <source>
        <dbReference type="RuleBase" id="RU004504"/>
    </source>
</evidence>
<dbReference type="NCBIfam" id="NF041166">
    <property type="entry name" value="f2_encap_cargo1"/>
    <property type="match status" value="1"/>
</dbReference>
<comment type="similarity">
    <text evidence="2 8">Belongs to the class-V pyridoxal-phosphate-dependent aminotransferase family. Csd subfamily.</text>
</comment>
<evidence type="ECO:0000256" key="3">
    <source>
        <dbReference type="ARBA" id="ARBA00012239"/>
    </source>
</evidence>